<evidence type="ECO:0000256" key="4">
    <source>
        <dbReference type="SAM" id="Coils"/>
    </source>
</evidence>
<evidence type="ECO:0000256" key="2">
    <source>
        <dbReference type="ARBA" id="ARBA00022741"/>
    </source>
</evidence>
<dbReference type="Proteomes" id="UP000305792">
    <property type="component" value="Unassembled WGS sequence"/>
</dbReference>
<dbReference type="GO" id="GO:0016887">
    <property type="term" value="F:ATP hydrolysis activity"/>
    <property type="evidence" value="ECO:0007669"/>
    <property type="project" value="InterPro"/>
</dbReference>
<dbReference type="Gene3D" id="3.40.50.300">
    <property type="entry name" value="P-loop containing nucleotide triphosphate hydrolases"/>
    <property type="match status" value="2"/>
</dbReference>
<evidence type="ECO:0000256" key="1">
    <source>
        <dbReference type="ARBA" id="ARBA00022737"/>
    </source>
</evidence>
<dbReference type="FunFam" id="3.40.50.300:FF:001320">
    <property type="entry name" value="Heme ABC transporter ATP-binding protein"/>
    <property type="match status" value="1"/>
</dbReference>
<dbReference type="EMBL" id="STGX01000002">
    <property type="protein sequence ID" value="THV31221.1"/>
    <property type="molecule type" value="Genomic_DNA"/>
</dbReference>
<sequence>MTTYINVQQLRFAWPEGDRVFDGVDAVFSDGRTALVGDNGTGKSTLLRLVAGLLRPGSGTITASGLIEHLPQELPLRLGDTVADLLGIAAQREALLAIESGDAGEAHFAAIGDDWDFLDRSRVALDELGLDHIGFDRTVGTLSGGESMLVGLAGRLARRPDVLLLDEPSNNLDGSARKRLYQAIRRFNGTLVVVSHDRALLEHVDAVAELYRGRIRVFEGNFSAYEQVVAAEKEAAARAVRDAKQDLTRQRRELVATRMQNDKGAAAWRRERERGGTPKILLNGKKNAGEVSSAKILLAKQEDVAEARERLDAAEDSLRDDGAISVDLPETHVSSHREIAIVKGLKVGELYGEGLGLHVRGPERIAVTGDNGSGKTTLLRALASASRVPHGFLTQRLELLDDDATVLESVRARAPEADQSLLRTRLARFGMRGASVFQKVATLSGGQRLRAALATVLSAQPAPQLLLLDEPTNNLDMSSTAQLQQALGAFEGALVVVSHDEAFLEGLGLTRRVELRRGEGIALDEPVAA</sequence>
<evidence type="ECO:0000313" key="7">
    <source>
        <dbReference type="Proteomes" id="UP000305792"/>
    </source>
</evidence>
<dbReference type="AlphaFoldDB" id="A0A4S8PM53"/>
<dbReference type="PROSITE" id="PS50893">
    <property type="entry name" value="ABC_TRANSPORTER_2"/>
    <property type="match status" value="1"/>
</dbReference>
<keyword evidence="7" id="KW-1185">Reference proteome</keyword>
<keyword evidence="4" id="KW-0175">Coiled coil</keyword>
<dbReference type="GO" id="GO:0005524">
    <property type="term" value="F:ATP binding"/>
    <property type="evidence" value="ECO:0007669"/>
    <property type="project" value="UniProtKB-KW"/>
</dbReference>
<feature type="domain" description="ABC transporter" evidence="5">
    <location>
        <begin position="5"/>
        <end position="237"/>
    </location>
</feature>
<accession>A0A4S8PM53</accession>
<feature type="coiled-coil region" evidence="4">
    <location>
        <begin position="230"/>
        <end position="260"/>
    </location>
</feature>
<dbReference type="SUPFAM" id="SSF52540">
    <property type="entry name" value="P-loop containing nucleoside triphosphate hydrolases"/>
    <property type="match status" value="2"/>
</dbReference>
<evidence type="ECO:0000256" key="3">
    <source>
        <dbReference type="ARBA" id="ARBA00022840"/>
    </source>
</evidence>
<comment type="caution">
    <text evidence="6">The sequence shown here is derived from an EMBL/GenBank/DDBJ whole genome shotgun (WGS) entry which is preliminary data.</text>
</comment>
<dbReference type="Pfam" id="PF00005">
    <property type="entry name" value="ABC_tran"/>
    <property type="match status" value="2"/>
</dbReference>
<dbReference type="InterPro" id="IPR027417">
    <property type="entry name" value="P-loop_NTPase"/>
</dbReference>
<protein>
    <submittedName>
        <fullName evidence="6">ABC-F family ATP-binding cassette domain-containing protein</fullName>
    </submittedName>
</protein>
<dbReference type="InterPro" id="IPR003439">
    <property type="entry name" value="ABC_transporter-like_ATP-bd"/>
</dbReference>
<gene>
    <name evidence="6" type="ORF">E9998_02260</name>
</gene>
<dbReference type="PANTHER" id="PTHR19211:SF6">
    <property type="entry name" value="BLL7188 PROTEIN"/>
    <property type="match status" value="1"/>
</dbReference>
<evidence type="ECO:0000259" key="5">
    <source>
        <dbReference type="PROSITE" id="PS50893"/>
    </source>
</evidence>
<evidence type="ECO:0000313" key="6">
    <source>
        <dbReference type="EMBL" id="THV31221.1"/>
    </source>
</evidence>
<reference evidence="6 7" key="1">
    <citation type="journal article" date="2018" name="Int. J. Syst. Evol. Microbiol.">
        <title>Glycomyces paridis sp. nov., isolated from the medicinal plant Paris polyphylla.</title>
        <authorList>
            <person name="Fang X.M."/>
            <person name="Bai J.L."/>
            <person name="Su J."/>
            <person name="Zhao L.L."/>
            <person name="Liu H.Y."/>
            <person name="Ma B.P."/>
            <person name="Zhang Y.Q."/>
            <person name="Yu L.Y."/>
        </authorList>
    </citation>
    <scope>NUCLEOTIDE SEQUENCE [LARGE SCALE GENOMIC DNA]</scope>
    <source>
        <strain evidence="6 7">CPCC 204357</strain>
    </source>
</reference>
<dbReference type="SMART" id="SM00382">
    <property type="entry name" value="AAA"/>
    <property type="match status" value="2"/>
</dbReference>
<dbReference type="OrthoDB" id="3169603at2"/>
<dbReference type="InterPro" id="IPR003593">
    <property type="entry name" value="AAA+_ATPase"/>
</dbReference>
<keyword evidence="2" id="KW-0547">Nucleotide-binding</keyword>
<proteinExistence type="predicted"/>
<name>A0A4S8PM53_9ACTN</name>
<dbReference type="RefSeq" id="WP_136528094.1">
    <property type="nucleotide sequence ID" value="NZ_STGX01000002.1"/>
</dbReference>
<keyword evidence="1" id="KW-0677">Repeat</keyword>
<organism evidence="6 7">
    <name type="scientific">Glycomyces paridis</name>
    <dbReference type="NCBI Taxonomy" id="2126555"/>
    <lineage>
        <taxon>Bacteria</taxon>
        <taxon>Bacillati</taxon>
        <taxon>Actinomycetota</taxon>
        <taxon>Actinomycetes</taxon>
        <taxon>Glycomycetales</taxon>
        <taxon>Glycomycetaceae</taxon>
        <taxon>Glycomyces</taxon>
    </lineage>
</organism>
<keyword evidence="3 6" id="KW-0067">ATP-binding</keyword>
<dbReference type="InterPro" id="IPR050611">
    <property type="entry name" value="ABCF"/>
</dbReference>
<dbReference type="PANTHER" id="PTHR19211">
    <property type="entry name" value="ATP-BINDING TRANSPORT PROTEIN-RELATED"/>
    <property type="match status" value="1"/>
</dbReference>